<evidence type="ECO:0000313" key="1">
    <source>
        <dbReference type="EMBL" id="ACY18856.1"/>
    </source>
</evidence>
<dbReference type="AlphaFoldDB" id="D0LP30"/>
<evidence type="ECO:0000313" key="2">
    <source>
        <dbReference type="Proteomes" id="UP000001880"/>
    </source>
</evidence>
<sequence>MTGLLIAMTVAATSGACMQAESTAQVQSSISSENRLALNRLALNRLALNRLALNRLALNRLALNQLALNQLALDDLSEAEVEDTERLHDLLSTADGRDVFKYAVRCAFEYDDVVSASVDGATYEFAGQLGLAPKWDEHALSESERGWMSSCLLAHVNAYGVSVSISLRAHGELGSTDEERADYPVYEGTFFGDLFDEDAKMYACQGSVKAAATAHSEDRELRACTEGTEDCAIVSVGRCRDVCEKRHFEEGWSECWAEGVRYDEAISVYLFADDPAGGNQSCTDDQCVMQNSGGPAIMDCGKAKNCAATCDDGATCSVNASKSDRVHARFTGVHAAEVDCYKGEACSVECTAGSACDVECQAGRDCNVQCTGSDCDVDCYDGQLCDVSCEAGASCHVECGGKSTSCDDIVCRDGADCSFECRDALNCDFATCEDGASCMLSCTEDAANCGFAECEGGATECGNGVVVCGRECP</sequence>
<protein>
    <submittedName>
        <fullName evidence="1">Uncharacterized protein</fullName>
    </submittedName>
</protein>
<dbReference type="Proteomes" id="UP000001880">
    <property type="component" value="Chromosome"/>
</dbReference>
<dbReference type="eggNOG" id="COG5184">
    <property type="taxonomic scope" value="Bacteria"/>
</dbReference>
<name>D0LP30_HALO1</name>
<organism evidence="1 2">
    <name type="scientific">Haliangium ochraceum (strain DSM 14365 / JCM 11303 / SMP-2)</name>
    <dbReference type="NCBI Taxonomy" id="502025"/>
    <lineage>
        <taxon>Bacteria</taxon>
        <taxon>Pseudomonadati</taxon>
        <taxon>Myxococcota</taxon>
        <taxon>Polyangia</taxon>
        <taxon>Haliangiales</taxon>
        <taxon>Kofleriaceae</taxon>
        <taxon>Haliangium</taxon>
    </lineage>
</organism>
<dbReference type="KEGG" id="hoh:Hoch_6387"/>
<proteinExistence type="predicted"/>
<reference evidence="1 2" key="1">
    <citation type="journal article" date="2010" name="Stand. Genomic Sci.">
        <title>Complete genome sequence of Haliangium ochraceum type strain (SMP-2).</title>
        <authorList>
            <consortium name="US DOE Joint Genome Institute (JGI-PGF)"/>
            <person name="Ivanova N."/>
            <person name="Daum C."/>
            <person name="Lang E."/>
            <person name="Abt B."/>
            <person name="Kopitz M."/>
            <person name="Saunders E."/>
            <person name="Lapidus A."/>
            <person name="Lucas S."/>
            <person name="Glavina Del Rio T."/>
            <person name="Nolan M."/>
            <person name="Tice H."/>
            <person name="Copeland A."/>
            <person name="Cheng J.F."/>
            <person name="Chen F."/>
            <person name="Bruce D."/>
            <person name="Goodwin L."/>
            <person name="Pitluck S."/>
            <person name="Mavromatis K."/>
            <person name="Pati A."/>
            <person name="Mikhailova N."/>
            <person name="Chen A."/>
            <person name="Palaniappan K."/>
            <person name="Land M."/>
            <person name="Hauser L."/>
            <person name="Chang Y.J."/>
            <person name="Jeffries C.D."/>
            <person name="Detter J.C."/>
            <person name="Brettin T."/>
            <person name="Rohde M."/>
            <person name="Goker M."/>
            <person name="Bristow J."/>
            <person name="Markowitz V."/>
            <person name="Eisen J.A."/>
            <person name="Hugenholtz P."/>
            <person name="Kyrpides N.C."/>
            <person name="Klenk H.P."/>
        </authorList>
    </citation>
    <scope>NUCLEOTIDE SEQUENCE [LARGE SCALE GENOMIC DNA]</scope>
    <source>
        <strain evidence="2">DSM 14365 / CIP 107738 / JCM 11303 / AJ 13395 / SMP-2</strain>
    </source>
</reference>
<keyword evidence="2" id="KW-1185">Reference proteome</keyword>
<dbReference type="HOGENOM" id="CLU_577187_0_0_7"/>
<accession>D0LP30</accession>
<gene>
    <name evidence="1" type="ordered locus">Hoch_6387</name>
</gene>
<dbReference type="EMBL" id="CP001804">
    <property type="protein sequence ID" value="ACY18856.1"/>
    <property type="molecule type" value="Genomic_DNA"/>
</dbReference>